<dbReference type="RefSeq" id="YP_003970142.1">
    <property type="nucleotide sequence ID" value="NC_014637.1"/>
</dbReference>
<evidence type="ECO:0000313" key="1">
    <source>
        <dbReference type="EMBL" id="ADO67543.1"/>
    </source>
</evidence>
<dbReference type="GeneID" id="9887912"/>
<name>E3T5T0_CROVB</name>
<dbReference type="EMBL" id="GU244497">
    <property type="protein sequence ID" value="ADO67543.1"/>
    <property type="molecule type" value="Genomic_DNA"/>
</dbReference>
<dbReference type="KEGG" id="vg:9887912"/>
<protein>
    <submittedName>
        <fullName evidence="1">Uncharacterized protein</fullName>
    </submittedName>
</protein>
<organismHost>
    <name type="scientific">Cafeteria roenbergensis</name>
    <name type="common">Marine flagellate</name>
    <dbReference type="NCBI Taxonomy" id="33653"/>
</organismHost>
<sequence length="180" mass="21676">MSINPIILKSADFFTKPDLVDMNLFDAWHLKRDYNHYIPDEFIQKYPYKFKINIQKIIDLIKTQKIHPKSIEAILSNFTQEDLYCTILNSINIGKLNGTKNEIDVFIEKYYKYIKWNINTVYLNENQKIKFKNIIDWNSLCYTRDLTKQILIECSECLDWKRIDLCRTFIDVRENVLLTF</sequence>
<organism evidence="1 2">
    <name type="scientific">Cafeteria roenbergensis virus (strain BV-PW1)</name>
    <name type="common">CroV</name>
    <dbReference type="NCBI Taxonomy" id="693272"/>
    <lineage>
        <taxon>Viruses</taxon>
        <taxon>Varidnaviria</taxon>
        <taxon>Bamfordvirae</taxon>
        <taxon>Nucleocytoviricota</taxon>
        <taxon>Megaviricetes</taxon>
        <taxon>Imitervirales</taxon>
        <taxon>Mimiviridae</taxon>
        <taxon>Aliimimivirinae</taxon>
        <taxon>Rheavirus</taxon>
        <taxon>Rheavirus sinusmexicani</taxon>
    </lineage>
</organism>
<gene>
    <name evidence="1" type="ORF">crov509</name>
</gene>
<keyword evidence="2" id="KW-1185">Reference proteome</keyword>
<proteinExistence type="predicted"/>
<reference evidence="1 2" key="1">
    <citation type="journal article" date="2010" name="Proc. Natl. Acad. Sci. U.S.A.">
        <title>Giant virus with a remarkable complement of genes infects marine zooplankton.</title>
        <authorList>
            <person name="Fischer M.G."/>
            <person name="Allen M.J."/>
            <person name="Wilson W.H."/>
            <person name="Suttle C.A."/>
        </authorList>
    </citation>
    <scope>NUCLEOTIDE SEQUENCE [LARGE SCALE GENOMIC DNA]</scope>
    <source>
        <strain evidence="1 2">BV-PW1</strain>
    </source>
</reference>
<dbReference type="Proteomes" id="UP000029781">
    <property type="component" value="Segment"/>
</dbReference>
<accession>E3T5T0</accession>
<evidence type="ECO:0000313" key="2">
    <source>
        <dbReference type="Proteomes" id="UP000029781"/>
    </source>
</evidence>